<dbReference type="GeneID" id="93119692"/>
<dbReference type="EMBL" id="JFZZ01000063">
    <property type="protein sequence ID" value="KAK91158.1"/>
    <property type="molecule type" value="Genomic_DNA"/>
</dbReference>
<evidence type="ECO:0000313" key="2">
    <source>
        <dbReference type="Proteomes" id="UP000026682"/>
    </source>
</evidence>
<protein>
    <submittedName>
        <fullName evidence="1">Putative N-acetyltransferase YedL</fullName>
    </submittedName>
</protein>
<dbReference type="GO" id="GO:0016740">
    <property type="term" value="F:transferase activity"/>
    <property type="evidence" value="ECO:0007669"/>
    <property type="project" value="UniProtKB-KW"/>
</dbReference>
<proteinExistence type="predicted"/>
<keyword evidence="1" id="KW-0808">Transferase</keyword>
<evidence type="ECO:0000313" key="1">
    <source>
        <dbReference type="EMBL" id="KAK91158.1"/>
    </source>
</evidence>
<dbReference type="RefSeq" id="WP_005014242.1">
    <property type="nucleotide sequence ID" value="NZ_JFZZ01000063.1"/>
</dbReference>
<sequence>MIACLPWILIFPAYVLLWWPPAYRPALALLLAGLACAAWRDWLEPSALLAFALLLASAKLQRGRCPAFGHTLFVLTALALALHRLPGFHNPLIIDQAIKPDSVPLRMYLNLDKPLIAWWVLRVMAPPLIRGG</sequence>
<dbReference type="PATRIC" id="fig|1331206.3.peg.1683"/>
<organism evidence="1 2">
    <name type="scientific">Bordetella holmesii CDC-H585-BH</name>
    <dbReference type="NCBI Taxonomy" id="1331206"/>
    <lineage>
        <taxon>Bacteria</taxon>
        <taxon>Pseudomonadati</taxon>
        <taxon>Pseudomonadota</taxon>
        <taxon>Betaproteobacteria</taxon>
        <taxon>Burkholderiales</taxon>
        <taxon>Alcaligenaceae</taxon>
        <taxon>Bordetella</taxon>
    </lineage>
</organism>
<accession>A0A158M4N2</accession>
<comment type="caution">
    <text evidence="1">The sequence shown here is derived from an EMBL/GenBank/DDBJ whole genome shotgun (WGS) entry which is preliminary data.</text>
</comment>
<reference evidence="1 2" key="1">
    <citation type="submission" date="2014-03" db="EMBL/GenBank/DDBJ databases">
        <title>Genome sequence of Bordetella holmseii.</title>
        <authorList>
            <person name="Harvill E."/>
            <person name="Goodfield L.L."/>
            <person name="Ivanov Y."/>
            <person name="Meyer J.A."/>
            <person name="Newth C."/>
            <person name="Cassiday P."/>
            <person name="Tondella M.L."/>
            <person name="Liao P."/>
            <person name="Zimmerman J."/>
            <person name="Meert K."/>
            <person name="Wessel D."/>
            <person name="Berger J."/>
            <person name="Dean J.M."/>
            <person name="Holubkov R."/>
            <person name="Burr J."/>
            <person name="Liu T."/>
            <person name="Brinkac L.M."/>
            <person name="Sanka R."/>
            <person name="Kim M."/>
            <person name="Losada L."/>
        </authorList>
    </citation>
    <scope>NUCLEOTIDE SEQUENCE [LARGE SCALE GENOMIC DNA]</scope>
    <source>
        <strain evidence="1 2">CDC-H585-BH</strain>
    </source>
</reference>
<dbReference type="STRING" id="35814.BBB42_10745"/>
<dbReference type="Proteomes" id="UP000026682">
    <property type="component" value="Unassembled WGS sequence"/>
</dbReference>
<name>A0A158M4N2_9BORD</name>
<gene>
    <name evidence="1" type="ORF">L497_1488</name>
</gene>
<dbReference type="AlphaFoldDB" id="A0A158M4N2"/>